<evidence type="ECO:0000256" key="6">
    <source>
        <dbReference type="ARBA" id="ARBA00022989"/>
    </source>
</evidence>
<keyword evidence="5 9" id="KW-0653">Protein transport</keyword>
<comment type="function">
    <text evidence="9">Part of the twin-arginine translocation (Tat) system that transports large folded proteins containing a characteristic twin-arginine motif in their signal peptide across membranes. TatA could form the protein-conducting channel of the Tat system.</text>
</comment>
<comment type="subcellular location">
    <subcellularLocation>
        <location evidence="1 9">Cell membrane</location>
        <topology evidence="1 9">Single-pass membrane protein</topology>
    </subcellularLocation>
</comment>
<dbReference type="Proteomes" id="UP000009234">
    <property type="component" value="Chromosome"/>
</dbReference>
<dbReference type="RefSeq" id="WP_013841537.1">
    <property type="nucleotide sequence ID" value="NC_015589.1"/>
</dbReference>
<keyword evidence="12" id="KW-1185">Reference proteome</keyword>
<evidence type="ECO:0000313" key="11">
    <source>
        <dbReference type="EMBL" id="AEG59768.1"/>
    </source>
</evidence>
<evidence type="ECO:0000256" key="7">
    <source>
        <dbReference type="ARBA" id="ARBA00023010"/>
    </source>
</evidence>
<dbReference type="KEGG" id="dru:Desru_1503"/>
<evidence type="ECO:0000256" key="10">
    <source>
        <dbReference type="SAM" id="MobiDB-lite"/>
    </source>
</evidence>
<keyword evidence="3 9" id="KW-1003">Cell membrane</keyword>
<dbReference type="PANTHER" id="PTHR42982">
    <property type="entry name" value="SEC-INDEPENDENT PROTEIN TRANSLOCASE PROTEIN TATA"/>
    <property type="match status" value="1"/>
</dbReference>
<dbReference type="Gene3D" id="1.20.5.3310">
    <property type="match status" value="1"/>
</dbReference>
<comment type="similarity">
    <text evidence="9">Belongs to the TatA/E family.</text>
</comment>
<dbReference type="HOGENOM" id="CLU_086034_6_1_9"/>
<evidence type="ECO:0000256" key="4">
    <source>
        <dbReference type="ARBA" id="ARBA00022692"/>
    </source>
</evidence>
<dbReference type="InterPro" id="IPR006312">
    <property type="entry name" value="TatA/E"/>
</dbReference>
<keyword evidence="6 9" id="KW-1133">Transmembrane helix</keyword>
<evidence type="ECO:0000313" key="12">
    <source>
        <dbReference type="Proteomes" id="UP000009234"/>
    </source>
</evidence>
<name>F6DR49_DESRL</name>
<dbReference type="OrthoDB" id="9800908at2"/>
<sequence length="63" mass="7030">MYGMFQPSHLILILIVVLIIFGPGKMKGLGKSLGESLRDFKTEMNKTGEDKEEKAENNTESKS</sequence>
<dbReference type="STRING" id="696281.Desru_1503"/>
<evidence type="ECO:0000256" key="5">
    <source>
        <dbReference type="ARBA" id="ARBA00022927"/>
    </source>
</evidence>
<keyword evidence="2 9" id="KW-0813">Transport</keyword>
<dbReference type="eggNOG" id="COG1826">
    <property type="taxonomic scope" value="Bacteria"/>
</dbReference>
<dbReference type="GO" id="GO:0033281">
    <property type="term" value="C:TAT protein transport complex"/>
    <property type="evidence" value="ECO:0007669"/>
    <property type="project" value="UniProtKB-UniRule"/>
</dbReference>
<evidence type="ECO:0000256" key="8">
    <source>
        <dbReference type="ARBA" id="ARBA00023136"/>
    </source>
</evidence>
<protein>
    <recommendedName>
        <fullName evidence="9">Sec-independent protein translocase protein TatA</fullName>
    </recommendedName>
</protein>
<dbReference type="PANTHER" id="PTHR42982:SF1">
    <property type="entry name" value="SEC-INDEPENDENT PROTEIN TRANSLOCASE PROTEIN TATA"/>
    <property type="match status" value="1"/>
</dbReference>
<accession>F6DR49</accession>
<keyword evidence="4 9" id="KW-0812">Transmembrane</keyword>
<dbReference type="AlphaFoldDB" id="F6DR49"/>
<evidence type="ECO:0000256" key="2">
    <source>
        <dbReference type="ARBA" id="ARBA00022448"/>
    </source>
</evidence>
<dbReference type="GO" id="GO:0008320">
    <property type="term" value="F:protein transmembrane transporter activity"/>
    <property type="evidence" value="ECO:0007669"/>
    <property type="project" value="UniProtKB-UniRule"/>
</dbReference>
<gene>
    <name evidence="9" type="primary">tatA</name>
    <name evidence="11" type="ordered locus">Desru_1503</name>
</gene>
<reference evidence="11 12" key="2">
    <citation type="journal article" date="2012" name="Stand. Genomic Sci.">
        <title>Complete genome sequence of the sulfate-reducing firmicute Desulfotomaculum ruminis type strain (DL(T)).</title>
        <authorList>
            <person name="Spring S."/>
            <person name="Visser M."/>
            <person name="Lu M."/>
            <person name="Copeland A."/>
            <person name="Lapidus A."/>
            <person name="Lucas S."/>
            <person name="Cheng J.F."/>
            <person name="Han C."/>
            <person name="Tapia R."/>
            <person name="Goodwin L.A."/>
            <person name="Pitluck S."/>
            <person name="Ivanova N."/>
            <person name="Land M."/>
            <person name="Hauser L."/>
            <person name="Larimer F."/>
            <person name="Rohde M."/>
            <person name="Goker M."/>
            <person name="Detter J.C."/>
            <person name="Kyrpides N.C."/>
            <person name="Woyke T."/>
            <person name="Schaap P.J."/>
            <person name="Plugge C.M."/>
            <person name="Muyzer G."/>
            <person name="Kuever J."/>
            <person name="Pereira I.A."/>
            <person name="Parshina S.N."/>
            <person name="Bernier-Latmani R."/>
            <person name="Stams A.J."/>
            <person name="Klenk H.P."/>
        </authorList>
    </citation>
    <scope>NUCLEOTIDE SEQUENCE [LARGE SCALE GENOMIC DNA]</scope>
    <source>
        <strain evidence="12">ATCC 23193 / DSM 2154 / NCIB 8452 / DL</strain>
    </source>
</reference>
<evidence type="ECO:0000256" key="3">
    <source>
        <dbReference type="ARBA" id="ARBA00022475"/>
    </source>
</evidence>
<feature type="region of interest" description="Disordered" evidence="10">
    <location>
        <begin position="43"/>
        <end position="63"/>
    </location>
</feature>
<organism evidence="11 12">
    <name type="scientific">Desulforamulus ruminis (strain ATCC 23193 / DSM 2154 / NCIMB 8452 / DL)</name>
    <name type="common">Desulfotomaculum ruminis</name>
    <dbReference type="NCBI Taxonomy" id="696281"/>
    <lineage>
        <taxon>Bacteria</taxon>
        <taxon>Bacillati</taxon>
        <taxon>Bacillota</taxon>
        <taxon>Clostridia</taxon>
        <taxon>Eubacteriales</taxon>
        <taxon>Peptococcaceae</taxon>
        <taxon>Desulforamulus</taxon>
    </lineage>
</organism>
<dbReference type="Pfam" id="PF02416">
    <property type="entry name" value="TatA_B_E"/>
    <property type="match status" value="1"/>
</dbReference>
<evidence type="ECO:0000256" key="1">
    <source>
        <dbReference type="ARBA" id="ARBA00004162"/>
    </source>
</evidence>
<dbReference type="NCBIfam" id="TIGR01411">
    <property type="entry name" value="tatAE"/>
    <property type="match status" value="1"/>
</dbReference>
<proteinExistence type="inferred from homology"/>
<reference evidence="12" key="1">
    <citation type="submission" date="2011-05" db="EMBL/GenBank/DDBJ databases">
        <title>Complete sequence of Desulfotomaculum ruminis DSM 2154.</title>
        <authorList>
            <person name="Lucas S."/>
            <person name="Copeland A."/>
            <person name="Lapidus A."/>
            <person name="Cheng J.-F."/>
            <person name="Goodwin L."/>
            <person name="Pitluck S."/>
            <person name="Lu M."/>
            <person name="Detter J.C."/>
            <person name="Han C."/>
            <person name="Tapia R."/>
            <person name="Land M."/>
            <person name="Hauser L."/>
            <person name="Kyrpides N."/>
            <person name="Ivanova N."/>
            <person name="Mikhailova N."/>
            <person name="Pagani I."/>
            <person name="Stams A.J.M."/>
            <person name="Plugge C.M."/>
            <person name="Muyzer G."/>
            <person name="Kuever J."/>
            <person name="Parshina S.N."/>
            <person name="Ivanova A.E."/>
            <person name="Nazina T.N."/>
            <person name="Brambilla E."/>
            <person name="Spring S."/>
            <person name="Klenk H.-P."/>
            <person name="Woyke T."/>
        </authorList>
    </citation>
    <scope>NUCLEOTIDE SEQUENCE [LARGE SCALE GENOMIC DNA]</scope>
    <source>
        <strain evidence="12">ATCC 23193 / DSM 2154 / NCIB 8452 / DL</strain>
    </source>
</reference>
<comment type="subunit">
    <text evidence="9">Forms a complex with TatC.</text>
</comment>
<keyword evidence="8 9" id="KW-0472">Membrane</keyword>
<dbReference type="GO" id="GO:0043953">
    <property type="term" value="P:protein transport by the Tat complex"/>
    <property type="evidence" value="ECO:0007669"/>
    <property type="project" value="UniProtKB-UniRule"/>
</dbReference>
<dbReference type="EMBL" id="CP002780">
    <property type="protein sequence ID" value="AEG59768.1"/>
    <property type="molecule type" value="Genomic_DNA"/>
</dbReference>
<dbReference type="InterPro" id="IPR003369">
    <property type="entry name" value="TatA/B/E"/>
</dbReference>
<dbReference type="HAMAP" id="MF_00236">
    <property type="entry name" value="TatA_E"/>
    <property type="match status" value="1"/>
</dbReference>
<evidence type="ECO:0000256" key="9">
    <source>
        <dbReference type="HAMAP-Rule" id="MF_00236"/>
    </source>
</evidence>
<keyword evidence="7 9" id="KW-0811">Translocation</keyword>